<proteinExistence type="predicted"/>
<feature type="transmembrane region" description="Helical" evidence="6">
    <location>
        <begin position="138"/>
        <end position="160"/>
    </location>
</feature>
<evidence type="ECO:0000256" key="2">
    <source>
        <dbReference type="ARBA" id="ARBA00022692"/>
    </source>
</evidence>
<feature type="transmembrane region" description="Helical" evidence="6">
    <location>
        <begin position="429"/>
        <end position="447"/>
    </location>
</feature>
<dbReference type="AlphaFoldDB" id="A0A9X2LR36"/>
<dbReference type="Proteomes" id="UP001142400">
    <property type="component" value="Unassembled WGS sequence"/>
</dbReference>
<sequence length="604" mass="63611">MTLGLAARKRHPQVPRRHGEGGKSHLTVFEGLAALSLDALSSVAYGPESIVVVLVAAGTGAVTAMLPITLVIAGLLAVLVVSYRQVIAVHPDGGGAYAVAKKDLGRPVSLLAAASLIVDYVLTVAVSLAAGAASLASAFPALSGHLLAVCLIALALITAVNLRGIADSARVLMLPMALFILSVIGVIVVGLFRSHPAATVGTHQSFPAVEALGLLLVFRAFAAGCSALTGVEAIANAVPTFRRPRVKRAQHTELLLGFLLGALLIGLALTTHRHHVVPRGGVTLLAQLTAGAFGTGWLYYAISLIVTIVLGIAANTSFGGLPVLMSLLAKDDRLPHLFALRSERPVHRWGVAALAVLAAALLIVVGAETQRLIPLYAIGVFVGFTISQIGLVRHWIAQRPDGWVSRVLVNGVGGVLTAVAGVVLLATKFLAGAWIVVLIVPLLMLLFSRIERYYTLIGDKLALAEAPPRPTPSPSLVIVPLGRVDAVAVSAVAAARSMGDEVVVVAVFDDPAKADTLRAEWRRWDPGARLDIIDSPEHSVVHPVVHYVERISRDGRQIAVLIPQVEPLRDRYRLLQSQRGILMAGLLSAHTDVVVCLHTIRLKV</sequence>
<reference evidence="7" key="1">
    <citation type="submission" date="2022-06" db="EMBL/GenBank/DDBJ databases">
        <title>WGS of actinobacteria.</title>
        <authorList>
            <person name="Thawai C."/>
        </authorList>
    </citation>
    <scope>NUCLEOTIDE SEQUENCE</scope>
    <source>
        <strain evidence="7">DSM 42010</strain>
    </source>
</reference>
<evidence type="ECO:0000256" key="5">
    <source>
        <dbReference type="SAM" id="MobiDB-lite"/>
    </source>
</evidence>
<dbReference type="EMBL" id="JANIIC010000005">
    <property type="protein sequence ID" value="MCQ8828740.1"/>
    <property type="molecule type" value="Genomic_DNA"/>
</dbReference>
<evidence type="ECO:0000256" key="3">
    <source>
        <dbReference type="ARBA" id="ARBA00022989"/>
    </source>
</evidence>
<protein>
    <submittedName>
        <fullName evidence="7">APC family permease</fullName>
    </submittedName>
</protein>
<dbReference type="InterPro" id="IPR002293">
    <property type="entry name" value="AA/rel_permease1"/>
</dbReference>
<comment type="caution">
    <text evidence="7">The sequence shown here is derived from an EMBL/GenBank/DDBJ whole genome shotgun (WGS) entry which is preliminary data.</text>
</comment>
<dbReference type="PANTHER" id="PTHR47704">
    <property type="entry name" value="POTASSIUM TRANSPORTER KIMA"/>
    <property type="match status" value="1"/>
</dbReference>
<name>A0A9X2LR36_STRMQ</name>
<feature type="transmembrane region" description="Helical" evidence="6">
    <location>
        <begin position="212"/>
        <end position="234"/>
    </location>
</feature>
<feature type="transmembrane region" description="Helical" evidence="6">
    <location>
        <begin position="51"/>
        <end position="81"/>
    </location>
</feature>
<keyword evidence="2 6" id="KW-0812">Transmembrane</keyword>
<feature type="region of interest" description="Disordered" evidence="5">
    <location>
        <begin position="1"/>
        <end position="22"/>
    </location>
</feature>
<feature type="compositionally biased region" description="Basic residues" evidence="5">
    <location>
        <begin position="7"/>
        <end position="16"/>
    </location>
</feature>
<dbReference type="Gene3D" id="1.20.1740.10">
    <property type="entry name" value="Amino acid/polyamine transporter I"/>
    <property type="match status" value="1"/>
</dbReference>
<dbReference type="InterPro" id="IPR053153">
    <property type="entry name" value="APC_K+_Transporter"/>
</dbReference>
<feature type="transmembrane region" description="Helical" evidence="6">
    <location>
        <begin position="172"/>
        <end position="192"/>
    </location>
</feature>
<feature type="transmembrane region" description="Helical" evidence="6">
    <location>
        <begin position="373"/>
        <end position="391"/>
    </location>
</feature>
<dbReference type="RefSeq" id="WP_257630214.1">
    <property type="nucleotide sequence ID" value="NZ_JANIIC010000005.1"/>
</dbReference>
<dbReference type="GO" id="GO:0022857">
    <property type="term" value="F:transmembrane transporter activity"/>
    <property type="evidence" value="ECO:0007669"/>
    <property type="project" value="InterPro"/>
</dbReference>
<organism evidence="7 8">
    <name type="scientific">Streptomyces malaysiensis subsp. samsunensis</name>
    <dbReference type="NCBI Taxonomy" id="459658"/>
    <lineage>
        <taxon>Bacteria</taxon>
        <taxon>Bacillati</taxon>
        <taxon>Actinomycetota</taxon>
        <taxon>Actinomycetes</taxon>
        <taxon>Kitasatosporales</taxon>
        <taxon>Streptomycetaceae</taxon>
        <taxon>Streptomyces</taxon>
        <taxon>Streptomyces violaceusniger group</taxon>
    </lineage>
</organism>
<accession>A0A9X2LR36</accession>
<evidence type="ECO:0000313" key="8">
    <source>
        <dbReference type="Proteomes" id="UP001142400"/>
    </source>
</evidence>
<feature type="transmembrane region" description="Helical" evidence="6">
    <location>
        <begin position="349"/>
        <end position="367"/>
    </location>
</feature>
<evidence type="ECO:0000256" key="6">
    <source>
        <dbReference type="SAM" id="Phobius"/>
    </source>
</evidence>
<comment type="subcellular location">
    <subcellularLocation>
        <location evidence="1">Membrane</location>
        <topology evidence="1">Multi-pass membrane protein</topology>
    </subcellularLocation>
</comment>
<evidence type="ECO:0000313" key="7">
    <source>
        <dbReference type="EMBL" id="MCQ8828740.1"/>
    </source>
</evidence>
<keyword evidence="8" id="KW-1185">Reference proteome</keyword>
<gene>
    <name evidence="7" type="ORF">NQU54_06520</name>
</gene>
<dbReference type="PANTHER" id="PTHR47704:SF1">
    <property type="entry name" value="POTASSIUM TRANSPORTER KIMA"/>
    <property type="match status" value="1"/>
</dbReference>
<keyword evidence="4 6" id="KW-0472">Membrane</keyword>
<keyword evidence="3 6" id="KW-1133">Transmembrane helix</keyword>
<dbReference type="GO" id="GO:0016020">
    <property type="term" value="C:membrane"/>
    <property type="evidence" value="ECO:0007669"/>
    <property type="project" value="UniProtKB-SubCell"/>
</dbReference>
<feature type="transmembrane region" description="Helical" evidence="6">
    <location>
        <begin position="254"/>
        <end position="277"/>
    </location>
</feature>
<feature type="transmembrane region" description="Helical" evidence="6">
    <location>
        <begin position="110"/>
        <end position="132"/>
    </location>
</feature>
<evidence type="ECO:0000256" key="1">
    <source>
        <dbReference type="ARBA" id="ARBA00004141"/>
    </source>
</evidence>
<feature type="transmembrane region" description="Helical" evidence="6">
    <location>
        <begin position="297"/>
        <end position="328"/>
    </location>
</feature>
<feature type="transmembrane region" description="Helical" evidence="6">
    <location>
        <begin position="403"/>
        <end position="423"/>
    </location>
</feature>
<dbReference type="Pfam" id="PF13520">
    <property type="entry name" value="AA_permease_2"/>
    <property type="match status" value="1"/>
</dbReference>
<evidence type="ECO:0000256" key="4">
    <source>
        <dbReference type="ARBA" id="ARBA00023136"/>
    </source>
</evidence>